<comment type="caution">
    <text evidence="2">The sequence shown here is derived from an EMBL/GenBank/DDBJ whole genome shotgun (WGS) entry which is preliminary data.</text>
</comment>
<dbReference type="EMBL" id="JBBCAQ010000010">
    <property type="protein sequence ID" value="KAK7600805.1"/>
    <property type="molecule type" value="Genomic_DNA"/>
</dbReference>
<keyword evidence="3" id="KW-1185">Reference proteome</keyword>
<evidence type="ECO:0000256" key="1">
    <source>
        <dbReference type="SAM" id="MobiDB-lite"/>
    </source>
</evidence>
<feature type="region of interest" description="Disordered" evidence="1">
    <location>
        <begin position="1"/>
        <end position="62"/>
    </location>
</feature>
<proteinExistence type="predicted"/>
<feature type="compositionally biased region" description="Basic and acidic residues" evidence="1">
    <location>
        <begin position="49"/>
        <end position="62"/>
    </location>
</feature>
<dbReference type="AlphaFoldDB" id="A0AAN9TQ82"/>
<dbReference type="Proteomes" id="UP001367676">
    <property type="component" value="Unassembled WGS sequence"/>
</dbReference>
<gene>
    <name evidence="2" type="ORF">V9T40_008246</name>
</gene>
<organism evidence="2 3">
    <name type="scientific">Parthenolecanium corni</name>
    <dbReference type="NCBI Taxonomy" id="536013"/>
    <lineage>
        <taxon>Eukaryota</taxon>
        <taxon>Metazoa</taxon>
        <taxon>Ecdysozoa</taxon>
        <taxon>Arthropoda</taxon>
        <taxon>Hexapoda</taxon>
        <taxon>Insecta</taxon>
        <taxon>Pterygota</taxon>
        <taxon>Neoptera</taxon>
        <taxon>Paraneoptera</taxon>
        <taxon>Hemiptera</taxon>
        <taxon>Sternorrhyncha</taxon>
        <taxon>Coccoidea</taxon>
        <taxon>Coccidae</taxon>
        <taxon>Parthenolecanium</taxon>
    </lineage>
</organism>
<feature type="compositionally biased region" description="Polar residues" evidence="1">
    <location>
        <begin position="13"/>
        <end position="27"/>
    </location>
</feature>
<evidence type="ECO:0000313" key="3">
    <source>
        <dbReference type="Proteomes" id="UP001367676"/>
    </source>
</evidence>
<feature type="compositionally biased region" description="Low complexity" evidence="1">
    <location>
        <begin position="127"/>
        <end position="140"/>
    </location>
</feature>
<feature type="region of interest" description="Disordered" evidence="1">
    <location>
        <begin position="117"/>
        <end position="153"/>
    </location>
</feature>
<reference evidence="2 3" key="1">
    <citation type="submission" date="2024-03" db="EMBL/GenBank/DDBJ databases">
        <title>Adaptation during the transition from Ophiocordyceps entomopathogen to insect associate is accompanied by gene loss and intensified selection.</title>
        <authorList>
            <person name="Ward C.M."/>
            <person name="Onetto C.A."/>
            <person name="Borneman A.R."/>
        </authorList>
    </citation>
    <scope>NUCLEOTIDE SEQUENCE [LARGE SCALE GENOMIC DNA]</scope>
    <source>
        <strain evidence="2">AWRI1</strain>
        <tissue evidence="2">Single Adult Female</tissue>
    </source>
</reference>
<feature type="compositionally biased region" description="Basic residues" evidence="1">
    <location>
        <begin position="90"/>
        <end position="100"/>
    </location>
</feature>
<evidence type="ECO:0000313" key="2">
    <source>
        <dbReference type="EMBL" id="KAK7600805.1"/>
    </source>
</evidence>
<name>A0AAN9TQ82_9HEMI</name>
<accession>A0AAN9TQ82</accession>
<feature type="region of interest" description="Disordered" evidence="1">
    <location>
        <begin position="87"/>
        <end position="106"/>
    </location>
</feature>
<sequence>MSEIVARRRTRVATHSTAQHSTAQHSTGDGADYTRWPGRASPAVRSRHRTEQRDGGTGDRLRLRLRHRRSRVDWTRISKRLDWSDGDAVRRRRKRRGGKRRVSEVEGCRRFAPEERFVAGSDGGGRLPWPLSSSSSSPLLPQLPPPARPTASLRPSRRLAIGDPLGARIIRHRHRRCLGRRAVRHCAAACTCASDRHERYLQVDVKMRDLCSRRLDSRSCSSRARAPLKAHRAADS</sequence>
<protein>
    <submittedName>
        <fullName evidence="2">Uncharacterized protein</fullName>
    </submittedName>
</protein>